<evidence type="ECO:0000313" key="2">
    <source>
        <dbReference type="Proteomes" id="UP001152320"/>
    </source>
</evidence>
<keyword evidence="2" id="KW-1185">Reference proteome</keyword>
<accession>A0A9Q0YA77</accession>
<evidence type="ECO:0000313" key="1">
    <source>
        <dbReference type="EMBL" id="KAJ8017484.1"/>
    </source>
</evidence>
<reference evidence="1" key="1">
    <citation type="submission" date="2021-10" db="EMBL/GenBank/DDBJ databases">
        <title>Tropical sea cucumber genome reveals ecological adaptation and Cuvierian tubules defense mechanism.</title>
        <authorList>
            <person name="Chen T."/>
        </authorList>
    </citation>
    <scope>NUCLEOTIDE SEQUENCE</scope>
    <source>
        <strain evidence="1">Nanhai2018</strain>
        <tissue evidence="1">Muscle</tissue>
    </source>
</reference>
<organism evidence="1 2">
    <name type="scientific">Holothuria leucospilota</name>
    <name type="common">Black long sea cucumber</name>
    <name type="synonym">Mertensiothuria leucospilota</name>
    <dbReference type="NCBI Taxonomy" id="206669"/>
    <lineage>
        <taxon>Eukaryota</taxon>
        <taxon>Metazoa</taxon>
        <taxon>Echinodermata</taxon>
        <taxon>Eleutherozoa</taxon>
        <taxon>Echinozoa</taxon>
        <taxon>Holothuroidea</taxon>
        <taxon>Aspidochirotacea</taxon>
        <taxon>Aspidochirotida</taxon>
        <taxon>Holothuriidae</taxon>
        <taxon>Holothuria</taxon>
    </lineage>
</organism>
<name>A0A9Q0YA77_HOLLE</name>
<dbReference type="EMBL" id="JAIZAY010001783">
    <property type="protein sequence ID" value="KAJ8017484.1"/>
    <property type="molecule type" value="Genomic_DNA"/>
</dbReference>
<gene>
    <name evidence="1" type="ORF">HOLleu_45078</name>
</gene>
<dbReference type="Proteomes" id="UP001152320">
    <property type="component" value="Unassembled WGS sequence"/>
</dbReference>
<dbReference type="AlphaFoldDB" id="A0A9Q0YA77"/>
<comment type="caution">
    <text evidence="1">The sequence shown here is derived from an EMBL/GenBank/DDBJ whole genome shotgun (WGS) entry which is preliminary data.</text>
</comment>
<protein>
    <submittedName>
        <fullName evidence="1">Uncharacterized protein</fullName>
    </submittedName>
</protein>
<proteinExistence type="predicted"/>
<sequence length="74" mass="8606">MGSFVFYPEFPVIFIRTGWVPLGNGIRIRFDPEWGHLFFIRNSESFSSGTDRCPWETESGSNLIRIGSNFIRLF</sequence>